<feature type="transmembrane region" description="Helical" evidence="1">
    <location>
        <begin position="26"/>
        <end position="46"/>
    </location>
</feature>
<dbReference type="EMBL" id="CP018155">
    <property type="protein sequence ID" value="APG64141.1"/>
    <property type="molecule type" value="Genomic_DNA"/>
</dbReference>
<dbReference type="RefSeq" id="WP_072554465.1">
    <property type="nucleotide sequence ID" value="NZ_CP018155.1"/>
</dbReference>
<reference evidence="3 4" key="1">
    <citation type="submission" date="2016-11" db="EMBL/GenBank/DDBJ databases">
        <title>Tenacibaculum sp. LPB0136, isolated from marine environment.</title>
        <authorList>
            <person name="Kim E."/>
            <person name="Yi H."/>
        </authorList>
    </citation>
    <scope>NUCLEOTIDE SEQUENCE [LARGE SCALE GENOMIC DNA]</scope>
    <source>
        <strain evidence="3 4">LPB0136</strain>
    </source>
</reference>
<keyword evidence="4" id="KW-1185">Reference proteome</keyword>
<dbReference type="Proteomes" id="UP000181898">
    <property type="component" value="Chromosome"/>
</dbReference>
<feature type="domain" description="2TM" evidence="2">
    <location>
        <begin position="15"/>
        <end position="103"/>
    </location>
</feature>
<name>A0A1L3JG77_9FLAO</name>
<evidence type="ECO:0000259" key="2">
    <source>
        <dbReference type="Pfam" id="PF13239"/>
    </source>
</evidence>
<dbReference type="STRING" id="1850252.LPB136_01620"/>
<dbReference type="OrthoDB" id="8965954at2"/>
<dbReference type="KEGG" id="ten:LPB136_01620"/>
<protein>
    <recommendedName>
        <fullName evidence="2">2TM domain-containing protein</fullName>
    </recommendedName>
</protein>
<evidence type="ECO:0000256" key="1">
    <source>
        <dbReference type="SAM" id="Phobius"/>
    </source>
</evidence>
<sequence>MRKIDNRNDSQKYIRAKKRIEDIKSFYKHLSFYLIINLFFIIRRIYKDIQYGDSVFEAFTDLDNYRFFFWWGIVLIFHAVGTFGIPNLFSKDWEERKIKEYMNNNR</sequence>
<keyword evidence="1" id="KW-0812">Transmembrane</keyword>
<dbReference type="AlphaFoldDB" id="A0A1L3JG77"/>
<accession>A0A1L3JG77</accession>
<organism evidence="3 4">
    <name type="scientific">Tenacibaculum todarodis</name>
    <dbReference type="NCBI Taxonomy" id="1850252"/>
    <lineage>
        <taxon>Bacteria</taxon>
        <taxon>Pseudomonadati</taxon>
        <taxon>Bacteroidota</taxon>
        <taxon>Flavobacteriia</taxon>
        <taxon>Flavobacteriales</taxon>
        <taxon>Flavobacteriaceae</taxon>
        <taxon>Tenacibaculum</taxon>
    </lineage>
</organism>
<evidence type="ECO:0000313" key="3">
    <source>
        <dbReference type="EMBL" id="APG64141.1"/>
    </source>
</evidence>
<keyword evidence="1" id="KW-1133">Transmembrane helix</keyword>
<feature type="transmembrane region" description="Helical" evidence="1">
    <location>
        <begin position="68"/>
        <end position="89"/>
    </location>
</feature>
<dbReference type="Pfam" id="PF13239">
    <property type="entry name" value="2TM"/>
    <property type="match status" value="1"/>
</dbReference>
<proteinExistence type="predicted"/>
<evidence type="ECO:0000313" key="4">
    <source>
        <dbReference type="Proteomes" id="UP000181898"/>
    </source>
</evidence>
<gene>
    <name evidence="3" type="ORF">LPB136_01620</name>
</gene>
<keyword evidence="1" id="KW-0472">Membrane</keyword>
<dbReference type="InterPro" id="IPR025698">
    <property type="entry name" value="2TM_dom"/>
</dbReference>